<keyword evidence="2" id="KW-0812">Transmembrane</keyword>
<feature type="compositionally biased region" description="Basic and acidic residues" evidence="1">
    <location>
        <begin position="183"/>
        <end position="218"/>
    </location>
</feature>
<evidence type="ECO:0000313" key="4">
    <source>
        <dbReference type="Proteomes" id="UP000019760"/>
    </source>
</evidence>
<feature type="transmembrane region" description="Helical" evidence="2">
    <location>
        <begin position="12"/>
        <end position="37"/>
    </location>
</feature>
<dbReference type="AlphaFoldDB" id="A0A023D7Y7"/>
<proteinExistence type="predicted"/>
<comment type="caution">
    <text evidence="3">The sequence shown here is derived from an EMBL/GenBank/DDBJ whole genome shotgun (WGS) entry which is preliminary data.</text>
</comment>
<dbReference type="EMBL" id="BAND01000085">
    <property type="protein sequence ID" value="GAJ29911.1"/>
    <property type="molecule type" value="Genomic_DNA"/>
</dbReference>
<feature type="compositionally biased region" description="Low complexity" evidence="1">
    <location>
        <begin position="97"/>
        <end position="111"/>
    </location>
</feature>
<feature type="compositionally biased region" description="Pro residues" evidence="1">
    <location>
        <begin position="139"/>
        <end position="156"/>
    </location>
</feature>
<evidence type="ECO:0000256" key="2">
    <source>
        <dbReference type="SAM" id="Phobius"/>
    </source>
</evidence>
<reference evidence="3 4" key="2">
    <citation type="journal article" date="2014" name="FEMS Microbiol. Lett.">
        <title>Draft genomic DNA sequence of the facultatively methylotrophic bacterium Acidomonas methanolica type strain MB58.</title>
        <authorList>
            <person name="Higashiura N."/>
            <person name="Hadano H."/>
            <person name="Hirakawa H."/>
            <person name="Matsutani M."/>
            <person name="Takabe S."/>
            <person name="Matsushita K."/>
            <person name="Azuma Y."/>
        </authorList>
    </citation>
    <scope>NUCLEOTIDE SEQUENCE [LARGE SCALE GENOMIC DNA]</scope>
    <source>
        <strain evidence="3 4">MB58</strain>
    </source>
</reference>
<evidence type="ECO:0000313" key="3">
    <source>
        <dbReference type="EMBL" id="GAJ29911.1"/>
    </source>
</evidence>
<keyword evidence="2" id="KW-1133">Transmembrane helix</keyword>
<keyword evidence="2" id="KW-0472">Membrane</keyword>
<gene>
    <name evidence="3" type="ORF">Amme_085_039</name>
</gene>
<dbReference type="RefSeq" id="WP_042060287.1">
    <property type="nucleotide sequence ID" value="NZ_BAND01000085.1"/>
</dbReference>
<protein>
    <submittedName>
        <fullName evidence="3">Uncharacterized protein</fullName>
    </submittedName>
</protein>
<name>A0A023D7Y7_ACIMT</name>
<accession>A0A023D7Y7</accession>
<reference evidence="4" key="1">
    <citation type="journal article" date="2014" name="FEMS Microbiol. Lett.">
        <title>Draft Genomic DNA Sequence of the Facultatively Methylotrophic Bacterium Acidomonas methanolica type strain MB58.</title>
        <authorList>
            <person name="Higashiura N."/>
            <person name="Hadano H."/>
            <person name="Hirakawa H."/>
            <person name="Matsutani M."/>
            <person name="Takabe S."/>
            <person name="Matsushita K."/>
            <person name="Azuma Y."/>
        </authorList>
    </citation>
    <scope>NUCLEOTIDE SEQUENCE [LARGE SCALE GENOMIC DNA]</scope>
    <source>
        <strain evidence="4">MB58</strain>
    </source>
</reference>
<organism evidence="3 4">
    <name type="scientific">Acidomonas methanolica NBRC 104435</name>
    <dbReference type="NCBI Taxonomy" id="1231351"/>
    <lineage>
        <taxon>Bacteria</taxon>
        <taxon>Pseudomonadati</taxon>
        <taxon>Pseudomonadota</taxon>
        <taxon>Alphaproteobacteria</taxon>
        <taxon>Acetobacterales</taxon>
        <taxon>Acetobacteraceae</taxon>
        <taxon>Acidomonas</taxon>
    </lineage>
</organism>
<dbReference type="Proteomes" id="UP000019760">
    <property type="component" value="Unassembled WGS sequence"/>
</dbReference>
<feature type="region of interest" description="Disordered" evidence="1">
    <location>
        <begin position="59"/>
        <end position="226"/>
    </location>
</feature>
<evidence type="ECO:0000256" key="1">
    <source>
        <dbReference type="SAM" id="MobiDB-lite"/>
    </source>
</evidence>
<feature type="compositionally biased region" description="Basic and acidic residues" evidence="1">
    <location>
        <begin position="73"/>
        <end position="93"/>
    </location>
</feature>
<keyword evidence="4" id="KW-1185">Reference proteome</keyword>
<dbReference type="OrthoDB" id="7266924at2"/>
<sequence length="226" mass="25287">MSGLLAAIPLWLQGAVLLVGLGLGLIFLLMPFAVFGVKPRLEEVELQLGELRAELRSLSMRLSQTAPPPPSRETVRDDDPRDTPDRKSRDAWLRQDAPAAPSAPASPFPAAETSDYADDPLAAPPHVSQILRPTHFDPPAAPRPEPPRPPRPAPWKEPPHQPGEASGPVSKERGPTPPPSWEDADRLRYREEMAPRPTTEEERRRREEERLSRPRSEPTLRWPPRQ</sequence>